<keyword evidence="3" id="KW-1185">Reference proteome</keyword>
<evidence type="ECO:0000313" key="2">
    <source>
        <dbReference type="EMBL" id="RFU26144.1"/>
    </source>
</evidence>
<dbReference type="AlphaFoldDB" id="A0A3E2GYC4"/>
<sequence length="746" mass="83132">MRADIPIIIDMQAASGFGATSSSGSSTPISDTTAMSSLKALYYTQFEGLPPLNTPGNTPWSEYIRKVHTFTTQSLDMNDDPCDFCFFIRKIASIAQRCPIPSSAFPAIPSNNLSVSKPQDGDGFTLATTSSRFMLRTAGAASNLEDQAEALGATSSLDPASVWLLVIKGRNTLERVAYECESGWFSNIPRVYADIIRIPVVNSGTYIVEATDSAFNEGPLFRNILVQPDKIDYRLLQSWLTYCVDTHAGCQRPADTPNPYMKLIDCESHILVSAKPGMRYAALSYVWGQGPLEKYTYPSLPSDLPPTIVDSMTVALKMGMRYLWVDRYCVWQDDPAHKMTQVRAMEQIYRSALVTIVAASGSDPHYGLPGVSRSRLRKGQIIGRVGARVLVSGAIHQLQKDAFKNAKWNTRAWTFQESVLSQRLLIFTDYEVSFHCFEAECFEHLTHPISPEDNEEFRRGVEQKSSIQTPDGISKLIFKYTQRQMTYSSDALNAFSGVLSAWCAANANCYHLWGVPIRLPRPPQECTKDQLLEALWGGLCWNISDSVFRKGSTREGFPSWSWLGVDAGIQLSTWWTPKKNIALDSDVRILTPDNREVDWCDFVLTGGLSLPPSALAPRLCIEGWVFKVGPFLKRTDRKGQAYYIPDVDPQTGKVLQNNILEFISDLGTNSLSSLLTNQFEAISPSLNEGEGEVAIVFERDGNIVKRIGLLHLQVYMTEKSPGEITQPYMCNITQSFKPQKEAICFS</sequence>
<dbReference type="InterPro" id="IPR010730">
    <property type="entry name" value="HET"/>
</dbReference>
<evidence type="ECO:0000259" key="1">
    <source>
        <dbReference type="Pfam" id="PF06985"/>
    </source>
</evidence>
<comment type="caution">
    <text evidence="2">The sequence shown here is derived from an EMBL/GenBank/DDBJ whole genome shotgun (WGS) entry which is preliminary data.</text>
</comment>
<organism evidence="2 3">
    <name type="scientific">Scytalidium lignicola</name>
    <name type="common">Hyphomycete</name>
    <dbReference type="NCBI Taxonomy" id="5539"/>
    <lineage>
        <taxon>Eukaryota</taxon>
        <taxon>Fungi</taxon>
        <taxon>Dikarya</taxon>
        <taxon>Ascomycota</taxon>
        <taxon>Pezizomycotina</taxon>
        <taxon>Leotiomycetes</taxon>
        <taxon>Leotiomycetes incertae sedis</taxon>
        <taxon>Scytalidium</taxon>
    </lineage>
</organism>
<reference evidence="2 3" key="1">
    <citation type="submission" date="2018-05" db="EMBL/GenBank/DDBJ databases">
        <title>Draft genome sequence of Scytalidium lignicola DSM 105466, a ubiquitous saprotrophic fungus.</title>
        <authorList>
            <person name="Buettner E."/>
            <person name="Gebauer A.M."/>
            <person name="Hofrichter M."/>
            <person name="Liers C."/>
            <person name="Kellner H."/>
        </authorList>
    </citation>
    <scope>NUCLEOTIDE SEQUENCE [LARGE SCALE GENOMIC DNA]</scope>
    <source>
        <strain evidence="2 3">DSM 105466</strain>
    </source>
</reference>
<feature type="domain" description="Heterokaryon incompatibility" evidence="1">
    <location>
        <begin position="280"/>
        <end position="417"/>
    </location>
</feature>
<dbReference type="Proteomes" id="UP000258309">
    <property type="component" value="Unassembled WGS sequence"/>
</dbReference>
<dbReference type="PANTHER" id="PTHR33112">
    <property type="entry name" value="DOMAIN PROTEIN, PUTATIVE-RELATED"/>
    <property type="match status" value="1"/>
</dbReference>
<name>A0A3E2GYC4_SCYLI</name>
<feature type="non-terminal residue" evidence="2">
    <location>
        <position position="746"/>
    </location>
</feature>
<accession>A0A3E2GYC4</accession>
<protein>
    <recommendedName>
        <fullName evidence="1">Heterokaryon incompatibility domain-containing protein</fullName>
    </recommendedName>
</protein>
<dbReference type="PANTHER" id="PTHR33112:SF1">
    <property type="entry name" value="HETEROKARYON INCOMPATIBILITY DOMAIN-CONTAINING PROTEIN"/>
    <property type="match status" value="1"/>
</dbReference>
<evidence type="ECO:0000313" key="3">
    <source>
        <dbReference type="Proteomes" id="UP000258309"/>
    </source>
</evidence>
<dbReference type="Pfam" id="PF06985">
    <property type="entry name" value="HET"/>
    <property type="match status" value="1"/>
</dbReference>
<feature type="non-terminal residue" evidence="2">
    <location>
        <position position="1"/>
    </location>
</feature>
<dbReference type="EMBL" id="NCSJ02000281">
    <property type="protein sequence ID" value="RFU26144.1"/>
    <property type="molecule type" value="Genomic_DNA"/>
</dbReference>
<proteinExistence type="predicted"/>
<dbReference type="OrthoDB" id="5428863at2759"/>
<dbReference type="STRING" id="5539.A0A3E2GYC4"/>
<gene>
    <name evidence="2" type="ORF">B7463_g10183</name>
</gene>